<dbReference type="InterPro" id="IPR045165">
    <property type="entry name" value="Nitrobindin"/>
</dbReference>
<feature type="short sequence motif" description="GXWXGXG" evidence="1">
    <location>
        <begin position="37"/>
        <end position="43"/>
    </location>
</feature>
<comment type="pathway">
    <text evidence="1">Nitrogen metabolism.</text>
</comment>
<organism evidence="4 5">
    <name type="scientific">Saccharopolyspora halophila</name>
    <dbReference type="NCBI Taxonomy" id="405551"/>
    <lineage>
        <taxon>Bacteria</taxon>
        <taxon>Bacillati</taxon>
        <taxon>Actinomycetota</taxon>
        <taxon>Actinomycetes</taxon>
        <taxon>Pseudonocardiales</taxon>
        <taxon>Pseudonocardiaceae</taxon>
        <taxon>Saccharopolyspora</taxon>
    </lineage>
</organism>
<accession>A0ABP5THC9</accession>
<proteinExistence type="inferred from homology"/>
<dbReference type="RefSeq" id="WP_344132570.1">
    <property type="nucleotide sequence ID" value="NZ_BAAARA010000010.1"/>
</dbReference>
<feature type="binding site" description="axial binding residue" evidence="1">
    <location>
        <position position="174"/>
    </location>
    <ligand>
        <name>heme b</name>
        <dbReference type="ChEBI" id="CHEBI:60344"/>
    </ligand>
    <ligandPart>
        <name>Fe</name>
        <dbReference type="ChEBI" id="CHEBI:18248"/>
    </ligandPart>
</feature>
<sequence>MVAFEEFTEPPIPADTADPNSGPPLHEACSPIGELVGIWRGRGEVDYPTINGPYRFGQQVTISHDGRPFLRHQAKAWLLDADGNVLRPAAWETGWWRPGANGRLELLLSHATGILEVFYGHVDQRRWEFTTDSVLPTDTAKQVSAARRSYALRDDDALDYAESREMVGEPMTPHVSAELRRVRA</sequence>
<dbReference type="PANTHER" id="PTHR15854:SF4">
    <property type="entry name" value="PEROXYNITRITE ISOMERASE THAP4"/>
    <property type="match status" value="1"/>
</dbReference>
<comment type="caution">
    <text evidence="4">The sequence shown here is derived from an EMBL/GenBank/DDBJ whole genome shotgun (WGS) entry which is preliminary data.</text>
</comment>
<evidence type="ECO:0000259" key="3">
    <source>
        <dbReference type="Pfam" id="PF08768"/>
    </source>
</evidence>
<reference evidence="5" key="1">
    <citation type="journal article" date="2019" name="Int. J. Syst. Evol. Microbiol.">
        <title>The Global Catalogue of Microorganisms (GCM) 10K type strain sequencing project: providing services to taxonomists for standard genome sequencing and annotation.</title>
        <authorList>
            <consortium name="The Broad Institute Genomics Platform"/>
            <consortium name="The Broad Institute Genome Sequencing Center for Infectious Disease"/>
            <person name="Wu L."/>
            <person name="Ma J."/>
        </authorList>
    </citation>
    <scope>NUCLEOTIDE SEQUENCE [LARGE SCALE GENOMIC DNA]</scope>
    <source>
        <strain evidence="5">JCM 16221</strain>
    </source>
</reference>
<comment type="cofactor">
    <cofactor evidence="1">
        <name>heme b</name>
        <dbReference type="ChEBI" id="CHEBI:60344"/>
    </cofactor>
    <text evidence="1">Binds 1 heme b group per subunit, that coordinates a highly solvent-exposed Fe(III) atom.</text>
</comment>
<gene>
    <name evidence="4" type="ORF">GCM10009854_31670</name>
</gene>
<protein>
    <recommendedName>
        <fullName evidence="1">Peroxynitrite isomerase</fullName>
        <ecNumber evidence="1">5.99.-.-</ecNumber>
    </recommendedName>
    <alternativeName>
        <fullName evidence="1">Ferric nitrobindin</fullName>
        <shortName evidence="1">Nb(III)</shortName>
    </alternativeName>
</protein>
<feature type="domain" description="THAP4-like heme-binding" evidence="3">
    <location>
        <begin position="29"/>
        <end position="181"/>
    </location>
</feature>
<keyword evidence="1" id="KW-0349">Heme</keyword>
<feature type="binding site" evidence="1">
    <location>
        <position position="49"/>
    </location>
    <ligand>
        <name>heme b</name>
        <dbReference type="ChEBI" id="CHEBI:60344"/>
    </ligand>
</feature>
<dbReference type="Pfam" id="PF08768">
    <property type="entry name" value="THAP4_heme-bd"/>
    <property type="match status" value="1"/>
</dbReference>
<dbReference type="EMBL" id="BAAARA010000010">
    <property type="protein sequence ID" value="GAA2351541.1"/>
    <property type="molecule type" value="Genomic_DNA"/>
</dbReference>
<keyword evidence="1" id="KW-0479">Metal-binding</keyword>
<feature type="binding site" evidence="1">
    <location>
        <position position="141"/>
    </location>
    <ligand>
        <name>heme b</name>
        <dbReference type="ChEBI" id="CHEBI:60344"/>
    </ligand>
</feature>
<evidence type="ECO:0000313" key="5">
    <source>
        <dbReference type="Proteomes" id="UP001501218"/>
    </source>
</evidence>
<dbReference type="PANTHER" id="PTHR15854">
    <property type="entry name" value="THAP4 PROTEIN"/>
    <property type="match status" value="1"/>
</dbReference>
<name>A0ABP5THC9_9PSEU</name>
<dbReference type="InterPro" id="IPR022939">
    <property type="entry name" value="Nb(III)_bact/plant"/>
</dbReference>
<dbReference type="Proteomes" id="UP001501218">
    <property type="component" value="Unassembled WGS sequence"/>
</dbReference>
<comment type="similarity">
    <text evidence="1">Belongs to the nitrobindin family.</text>
</comment>
<comment type="catalytic activity">
    <reaction evidence="1">
        <text>peroxynitrite = nitrate</text>
        <dbReference type="Rhea" id="RHEA:63116"/>
        <dbReference type="ChEBI" id="CHEBI:17632"/>
        <dbReference type="ChEBI" id="CHEBI:25941"/>
    </reaction>
</comment>
<dbReference type="InterPro" id="IPR012674">
    <property type="entry name" value="Calycin"/>
</dbReference>
<comment type="function">
    <text evidence="1">Heme-binding protein able to scavenge peroxynitrite and to protect free L-tyrosine against peroxynitrite-mediated nitration, by acting as a peroxynitrite isomerase that converts peroxynitrite to nitrate. Therefore, this protein likely plays a role in peroxynitrite sensing and in the detoxification of reactive nitrogen and oxygen species (RNS and ROS, respectively). Is able to bind nitric oxide (NO) in vitro, but may act as a sensor of peroxynitrite levels in vivo.</text>
</comment>
<dbReference type="InterPro" id="IPR014878">
    <property type="entry name" value="THAP4-like_heme-bd"/>
</dbReference>
<evidence type="ECO:0000256" key="1">
    <source>
        <dbReference type="HAMAP-Rule" id="MF_01297"/>
    </source>
</evidence>
<keyword evidence="1" id="KW-0413">Isomerase</keyword>
<dbReference type="HAMAP" id="MF_01297">
    <property type="entry name" value="nitrobindin"/>
    <property type="match status" value="1"/>
</dbReference>
<keyword evidence="1" id="KW-0408">Iron</keyword>
<evidence type="ECO:0000313" key="4">
    <source>
        <dbReference type="EMBL" id="GAA2351541.1"/>
    </source>
</evidence>
<dbReference type="CDD" id="cd07828">
    <property type="entry name" value="lipocalin_heme-bd-THAP4-like"/>
    <property type="match status" value="1"/>
</dbReference>
<dbReference type="Gene3D" id="2.40.128.20">
    <property type="match status" value="1"/>
</dbReference>
<keyword evidence="5" id="KW-1185">Reference proteome</keyword>
<dbReference type="EC" id="5.99.-.-" evidence="1"/>
<evidence type="ECO:0000256" key="2">
    <source>
        <dbReference type="SAM" id="MobiDB-lite"/>
    </source>
</evidence>
<comment type="domain">
    <text evidence="1">Forms a 10-stranded antiparallel beta-barrel structure able to accommodate a hydrophobic ligand in its interior. In fact, this fold hosts the heme group, which is located in a wide surface cleft.</text>
</comment>
<feature type="region of interest" description="Disordered" evidence="2">
    <location>
        <begin position="1"/>
        <end position="26"/>
    </location>
</feature>
<dbReference type="SUPFAM" id="SSF50814">
    <property type="entry name" value="Lipocalins"/>
    <property type="match status" value="1"/>
</dbReference>